<dbReference type="RefSeq" id="WP_182412849.1">
    <property type="nucleotide sequence ID" value="NZ_CP055153.1"/>
</dbReference>
<reference evidence="1 2" key="1">
    <citation type="submission" date="2020-06" db="EMBL/GenBank/DDBJ databases">
        <authorList>
            <person name="Hwang Y.J."/>
        </authorList>
    </citation>
    <scope>NUCLEOTIDE SEQUENCE [LARGE SCALE GENOMIC DNA]</scope>
    <source>
        <strain evidence="1 2">KUDC8001</strain>
    </source>
</reference>
<proteinExistence type="predicted"/>
<gene>
    <name evidence="1" type="ORF">HUW48_21305</name>
</gene>
<name>A0A7L7LC30_9BACT</name>
<protein>
    <submittedName>
        <fullName evidence="1">Uncharacterized protein</fullName>
    </submittedName>
</protein>
<accession>A0A7L7LC30</accession>
<organism evidence="1 2">
    <name type="scientific">Adhaeribacter radiodurans</name>
    <dbReference type="NCBI Taxonomy" id="2745197"/>
    <lineage>
        <taxon>Bacteria</taxon>
        <taxon>Pseudomonadati</taxon>
        <taxon>Bacteroidota</taxon>
        <taxon>Cytophagia</taxon>
        <taxon>Cytophagales</taxon>
        <taxon>Hymenobacteraceae</taxon>
        <taxon>Adhaeribacter</taxon>
    </lineage>
</organism>
<dbReference type="KEGG" id="add:HUW48_21305"/>
<evidence type="ECO:0000313" key="1">
    <source>
        <dbReference type="EMBL" id="QMU30402.1"/>
    </source>
</evidence>
<evidence type="ECO:0000313" key="2">
    <source>
        <dbReference type="Proteomes" id="UP000514509"/>
    </source>
</evidence>
<sequence>MTALIRYLKFSLINTVIFYFISSQKYSGRYAVAPEPDGTYAYFFIMNPFISKGNYDIESLLTKMYGATTGKEHFKLYNEALGNEGRLYKEVQSRN</sequence>
<reference evidence="1 2" key="2">
    <citation type="submission" date="2020-08" db="EMBL/GenBank/DDBJ databases">
        <title>Adhaeribacter dokdonensis sp. nov., isolated from the rhizosphere of Elymus tsukushiensis, a plant native to the Dokdo Islands, Republic of Korea.</title>
        <authorList>
            <person name="Ghim S.Y."/>
        </authorList>
    </citation>
    <scope>NUCLEOTIDE SEQUENCE [LARGE SCALE GENOMIC DNA]</scope>
    <source>
        <strain evidence="1 2">KUDC8001</strain>
    </source>
</reference>
<dbReference type="EMBL" id="CP055153">
    <property type="protein sequence ID" value="QMU30402.1"/>
    <property type="molecule type" value="Genomic_DNA"/>
</dbReference>
<dbReference type="Proteomes" id="UP000514509">
    <property type="component" value="Chromosome"/>
</dbReference>
<dbReference type="AlphaFoldDB" id="A0A7L7LC30"/>
<keyword evidence="2" id="KW-1185">Reference proteome</keyword>